<keyword evidence="2" id="KW-1185">Reference proteome</keyword>
<gene>
    <name evidence="1" type="ORF">L3X38_038422</name>
</gene>
<dbReference type="Proteomes" id="UP001054821">
    <property type="component" value="Chromosome 7"/>
</dbReference>
<dbReference type="AlphaFoldDB" id="A0AAD4YRL8"/>
<protein>
    <submittedName>
        <fullName evidence="1">Uncharacterized protein</fullName>
    </submittedName>
</protein>
<organism evidence="1 2">
    <name type="scientific">Prunus dulcis</name>
    <name type="common">Almond</name>
    <name type="synonym">Amygdalus dulcis</name>
    <dbReference type="NCBI Taxonomy" id="3755"/>
    <lineage>
        <taxon>Eukaryota</taxon>
        <taxon>Viridiplantae</taxon>
        <taxon>Streptophyta</taxon>
        <taxon>Embryophyta</taxon>
        <taxon>Tracheophyta</taxon>
        <taxon>Spermatophyta</taxon>
        <taxon>Magnoliopsida</taxon>
        <taxon>eudicotyledons</taxon>
        <taxon>Gunneridae</taxon>
        <taxon>Pentapetalae</taxon>
        <taxon>rosids</taxon>
        <taxon>fabids</taxon>
        <taxon>Rosales</taxon>
        <taxon>Rosaceae</taxon>
        <taxon>Amygdaloideae</taxon>
        <taxon>Amygdaleae</taxon>
        <taxon>Prunus</taxon>
    </lineage>
</organism>
<dbReference type="EMBL" id="JAJFAZ020000007">
    <property type="protein sequence ID" value="KAI5318714.1"/>
    <property type="molecule type" value="Genomic_DNA"/>
</dbReference>
<evidence type="ECO:0000313" key="2">
    <source>
        <dbReference type="Proteomes" id="UP001054821"/>
    </source>
</evidence>
<evidence type="ECO:0000313" key="1">
    <source>
        <dbReference type="EMBL" id="KAI5318714.1"/>
    </source>
</evidence>
<reference evidence="1 2" key="1">
    <citation type="journal article" date="2022" name="G3 (Bethesda)">
        <title>Whole-genome sequence and methylome profiling of the almond [Prunus dulcis (Mill.) D.A. Webb] cultivar 'Nonpareil'.</title>
        <authorList>
            <person name="D'Amico-Willman K.M."/>
            <person name="Ouma W.Z."/>
            <person name="Meulia T."/>
            <person name="Sideli G.M."/>
            <person name="Gradziel T.M."/>
            <person name="Fresnedo-Ramirez J."/>
        </authorList>
    </citation>
    <scope>NUCLEOTIDE SEQUENCE [LARGE SCALE GENOMIC DNA]</scope>
    <source>
        <strain evidence="1">Clone GOH B32 T37-40</strain>
    </source>
</reference>
<proteinExistence type="predicted"/>
<comment type="caution">
    <text evidence="1">The sequence shown here is derived from an EMBL/GenBank/DDBJ whole genome shotgun (WGS) entry which is preliminary data.</text>
</comment>
<sequence length="85" mass="10101">MVAKQAWRLLEKPNSLVDHIMKARYFPMGNCLSLVWRAIVWGRQVIDQGLVWRVSDGQSIRVFRDQWIPKPFTFKPFLNTQQSRI</sequence>
<name>A0AAD4YRL8_PRUDU</name>
<accession>A0AAD4YRL8</accession>